<dbReference type="PANTHER" id="PTHR43638:SF3">
    <property type="entry name" value="ALDEHYDE REDUCTASE"/>
    <property type="match status" value="1"/>
</dbReference>
<dbReference type="PANTHER" id="PTHR43638">
    <property type="entry name" value="OXIDOREDUCTASE, ALDO/KETO REDUCTASE FAMILY PROTEIN"/>
    <property type="match status" value="1"/>
</dbReference>
<dbReference type="Pfam" id="PF00248">
    <property type="entry name" value="Aldo_ket_red"/>
    <property type="match status" value="1"/>
</dbReference>
<dbReference type="InterPro" id="IPR018170">
    <property type="entry name" value="Aldo/ket_reductase_CS"/>
</dbReference>
<proteinExistence type="predicted"/>
<sequence>MIYVKLGKGGPKVSAIGLGFWEIGSTSWRGSEEVSVNIVRAAVNNGISFFDTAEVYGMGRSERSLGNAVKTLGLRPDDIVVATKVAGFRPLRWLVAKAAEASARRLGLRPSLLQLHWPPPAWVPLCEPLRGLEDAAKRGLTEFIGVSNFPGHMLEEAASCLRSAEIVSDQVEYSLAFRTPELDVFRTAEKLGIGIIAYSPLAKGALAGAAATRRIQRMDPRFRAASRDLELQEALTKVAASHGVTKAQVALSWIVGKGAVPIPGTTKPERVAELAGSAELRLADDELSLLDKASSKYVSVWGRGYSNLRALRFIPCGLQYLGVKVMGGA</sequence>
<protein>
    <submittedName>
        <fullName evidence="2">Putative oxidoreductase, aldo/keto reductase family</fullName>
    </submittedName>
</protein>
<dbReference type="GeneID" id="9499218"/>
<dbReference type="HOGENOM" id="CLU_023205_2_3_2"/>
<feature type="domain" description="NADP-dependent oxidoreductase" evidence="1">
    <location>
        <begin position="15"/>
        <end position="293"/>
    </location>
</feature>
<dbReference type="PRINTS" id="PR00069">
    <property type="entry name" value="ALDKETRDTASE"/>
</dbReference>
<reference evidence="2 3" key="1">
    <citation type="journal article" date="2010" name="Appl. Environ. Microbiol.">
        <title>The genome sequence of the crenarchaeon Acidilobus saccharovorans supports a new order, Acidilobales, and suggests an important ecological role in terrestrial acidic hot springs.</title>
        <authorList>
            <person name="Mardanov A.V."/>
            <person name="Svetlitchnyi V.A."/>
            <person name="Beletsky A.V."/>
            <person name="Prokofeva M.I."/>
            <person name="Bonch-Osmolovskaya E.A."/>
            <person name="Ravin N.V."/>
            <person name="Skryabin K.G."/>
        </authorList>
    </citation>
    <scope>NUCLEOTIDE SEQUENCE [LARGE SCALE GENOMIC DNA]</scope>
    <source>
        <strain evidence="3">DSM 16705 / JCM 18335 / VKM B-2471 / 345-15</strain>
    </source>
</reference>
<gene>
    <name evidence="2" type="ordered locus">ASAC_0976</name>
</gene>
<organism evidence="2 3">
    <name type="scientific">Acidilobus saccharovorans (strain DSM 16705 / JCM 18335 / VKM B-2471 / 345-15)</name>
    <dbReference type="NCBI Taxonomy" id="666510"/>
    <lineage>
        <taxon>Archaea</taxon>
        <taxon>Thermoproteota</taxon>
        <taxon>Thermoprotei</taxon>
        <taxon>Acidilobales</taxon>
        <taxon>Acidilobaceae</taxon>
        <taxon>Acidilobus</taxon>
    </lineage>
</organism>
<evidence type="ECO:0000313" key="3">
    <source>
        <dbReference type="Proteomes" id="UP000000346"/>
    </source>
</evidence>
<dbReference type="GO" id="GO:0016491">
    <property type="term" value="F:oxidoreductase activity"/>
    <property type="evidence" value="ECO:0007669"/>
    <property type="project" value="InterPro"/>
</dbReference>
<evidence type="ECO:0000259" key="1">
    <source>
        <dbReference type="Pfam" id="PF00248"/>
    </source>
</evidence>
<dbReference type="InParanoid" id="D9Q243"/>
<dbReference type="STRING" id="666510.ASAC_0976"/>
<keyword evidence="3" id="KW-1185">Reference proteome</keyword>
<dbReference type="eggNOG" id="arCOG01618">
    <property type="taxonomic scope" value="Archaea"/>
</dbReference>
<dbReference type="AlphaFoldDB" id="D9Q243"/>
<dbReference type="RefSeq" id="WP_013266893.1">
    <property type="nucleotide sequence ID" value="NC_014374.1"/>
</dbReference>
<dbReference type="SUPFAM" id="SSF51430">
    <property type="entry name" value="NAD(P)-linked oxidoreductase"/>
    <property type="match status" value="1"/>
</dbReference>
<dbReference type="EMBL" id="CP001742">
    <property type="protein sequence ID" value="ADL19381.1"/>
    <property type="molecule type" value="Genomic_DNA"/>
</dbReference>
<evidence type="ECO:0000313" key="2">
    <source>
        <dbReference type="EMBL" id="ADL19381.1"/>
    </source>
</evidence>
<dbReference type="InterPro" id="IPR036812">
    <property type="entry name" value="NAD(P)_OxRdtase_dom_sf"/>
</dbReference>
<dbReference type="KEGG" id="asc:ASAC_0976"/>
<dbReference type="Gene3D" id="3.20.20.100">
    <property type="entry name" value="NADP-dependent oxidoreductase domain"/>
    <property type="match status" value="1"/>
</dbReference>
<dbReference type="InterPro" id="IPR020471">
    <property type="entry name" value="AKR"/>
</dbReference>
<dbReference type="OrthoDB" id="7236at2157"/>
<dbReference type="InterPro" id="IPR023210">
    <property type="entry name" value="NADP_OxRdtase_dom"/>
</dbReference>
<name>D9Q243_ACIS3</name>
<accession>D9Q243</accession>
<dbReference type="Proteomes" id="UP000000346">
    <property type="component" value="Chromosome"/>
</dbReference>
<dbReference type="PROSITE" id="PS00062">
    <property type="entry name" value="ALDOKETO_REDUCTASE_2"/>
    <property type="match status" value="1"/>
</dbReference>